<organism evidence="2 3">
    <name type="scientific">Sordaria macrospora (strain ATCC MYA-333 / DSM 997 / K(L3346) / K-hell)</name>
    <dbReference type="NCBI Taxonomy" id="771870"/>
    <lineage>
        <taxon>Eukaryota</taxon>
        <taxon>Fungi</taxon>
        <taxon>Dikarya</taxon>
        <taxon>Ascomycota</taxon>
        <taxon>Pezizomycotina</taxon>
        <taxon>Sordariomycetes</taxon>
        <taxon>Sordariomycetidae</taxon>
        <taxon>Sordariales</taxon>
        <taxon>Sordariaceae</taxon>
        <taxon>Sordaria</taxon>
    </lineage>
</organism>
<evidence type="ECO:0000256" key="1">
    <source>
        <dbReference type="SAM" id="MobiDB-lite"/>
    </source>
</evidence>
<dbReference type="InParanoid" id="F7W143"/>
<dbReference type="EMBL" id="CABT02000018">
    <property type="protein sequence ID" value="CCC11495.1"/>
    <property type="molecule type" value="Genomic_DNA"/>
</dbReference>
<dbReference type="VEuPathDB" id="FungiDB:SMAC_02153"/>
<feature type="compositionally biased region" description="Polar residues" evidence="1">
    <location>
        <begin position="30"/>
        <end position="63"/>
    </location>
</feature>
<proteinExistence type="predicted"/>
<dbReference type="AlphaFoldDB" id="F7W143"/>
<sequence length="300" mass="32578">MFTRFKNDNSPSNSKSAALPALKSLKESNDLTGQIISQTPVHPNSTTKSNNLQPSKDGSITSSDDLFKLGVSYQFLSSTIDSNSNDNENPPPPTETQNPTAIDKVPPPPPPSSAPSLLPPCPSPPQPSPPPAESPPLVLDDAVLSQEVPTKYLPVNAQLPNKLTWLDVLSLAQSVLTCEAEPATDQVYVRTVHTAHTVREVYDDEEDPTAAADADADADSHSLWAKCHVAEVENCADCVDHDGEDDDDDEETVRSSFSSFNIRDVNLSLHKEMSRIWSWREKWRGRKGVGLGLGLGEKAF</sequence>
<reference evidence="2 3" key="1">
    <citation type="journal article" date="2010" name="PLoS Genet.">
        <title>De novo assembly of a 40 Mb eukaryotic genome from short sequence reads: Sordaria macrospora, a model organism for fungal morphogenesis.</title>
        <authorList>
            <person name="Nowrousian M."/>
            <person name="Stajich J."/>
            <person name="Chu M."/>
            <person name="Engh I."/>
            <person name="Espagne E."/>
            <person name="Halliday K."/>
            <person name="Kamerewerd J."/>
            <person name="Kempken F."/>
            <person name="Knab B."/>
            <person name="Kuo H.C."/>
            <person name="Osiewacz H.D."/>
            <person name="Poeggeler S."/>
            <person name="Read N."/>
            <person name="Seiler S."/>
            <person name="Smith K."/>
            <person name="Zickler D."/>
            <person name="Kueck U."/>
            <person name="Freitag M."/>
        </authorList>
    </citation>
    <scope>NUCLEOTIDE SEQUENCE [LARGE SCALE GENOMIC DNA]</scope>
    <source>
        <strain evidence="3">ATCC MYA-333 / DSM 997 / K(L3346) / K-hell</strain>
        <tissue evidence="2">Mycelium</tissue>
    </source>
</reference>
<evidence type="ECO:0000313" key="2">
    <source>
        <dbReference type="EMBL" id="CCC11495.1"/>
    </source>
</evidence>
<dbReference type="Proteomes" id="UP000001881">
    <property type="component" value="Unassembled WGS sequence"/>
</dbReference>
<comment type="caution">
    <text evidence="2">The sequence shown here is derived from an EMBL/GenBank/DDBJ whole genome shotgun (WGS) entry which is preliminary data.</text>
</comment>
<dbReference type="HOGENOM" id="CLU_928025_0_0_1"/>
<feature type="region of interest" description="Disordered" evidence="1">
    <location>
        <begin position="1"/>
        <end position="63"/>
    </location>
</feature>
<name>F7W143_SORMK</name>
<protein>
    <submittedName>
        <fullName evidence="2">WGS project CABT00000000 data, contig 2.18</fullName>
    </submittedName>
</protein>
<dbReference type="OrthoDB" id="10648537at2759"/>
<feature type="region of interest" description="Disordered" evidence="1">
    <location>
        <begin position="79"/>
        <end position="137"/>
    </location>
</feature>
<feature type="compositionally biased region" description="Pro residues" evidence="1">
    <location>
        <begin position="105"/>
        <end position="134"/>
    </location>
</feature>
<keyword evidence="3" id="KW-1185">Reference proteome</keyword>
<accession>F7W143</accession>
<evidence type="ECO:0000313" key="3">
    <source>
        <dbReference type="Proteomes" id="UP000001881"/>
    </source>
</evidence>
<gene>
    <name evidence="2" type="ORF">SMAC_02153</name>
</gene>